<comment type="caution">
    <text evidence="5">The sequence shown here is derived from an EMBL/GenBank/DDBJ whole genome shotgun (WGS) entry which is preliminary data.</text>
</comment>
<protein>
    <submittedName>
        <fullName evidence="5">RHS repeat-associated protein</fullName>
    </submittedName>
</protein>
<dbReference type="Proteomes" id="UP000245466">
    <property type="component" value="Unassembled WGS sequence"/>
</dbReference>
<accession>A0A2U1AZY9</accession>
<gene>
    <name evidence="5" type="ORF">C8E01_104358</name>
</gene>
<feature type="domain" description="DUF6443" evidence="4">
    <location>
        <begin position="670"/>
        <end position="796"/>
    </location>
</feature>
<dbReference type="Gene3D" id="2.60.40.10">
    <property type="entry name" value="Immunoglobulins"/>
    <property type="match status" value="1"/>
</dbReference>
<evidence type="ECO:0000259" key="4">
    <source>
        <dbReference type="Pfam" id="PF20041"/>
    </source>
</evidence>
<dbReference type="Pfam" id="PF19081">
    <property type="entry name" value="Ig_7"/>
    <property type="match status" value="1"/>
</dbReference>
<dbReference type="NCBIfam" id="TIGR03696">
    <property type="entry name" value="Rhs_assc_core"/>
    <property type="match status" value="1"/>
</dbReference>
<evidence type="ECO:0000313" key="6">
    <source>
        <dbReference type="Proteomes" id="UP000245466"/>
    </source>
</evidence>
<organism evidence="5 6">
    <name type="scientific">Pontibacter virosus</name>
    <dbReference type="NCBI Taxonomy" id="1765052"/>
    <lineage>
        <taxon>Bacteria</taxon>
        <taxon>Pseudomonadati</taxon>
        <taxon>Bacteroidota</taxon>
        <taxon>Cytophagia</taxon>
        <taxon>Cytophagales</taxon>
        <taxon>Hymenobacteraceae</taxon>
        <taxon>Pontibacter</taxon>
    </lineage>
</organism>
<evidence type="ECO:0000313" key="5">
    <source>
        <dbReference type="EMBL" id="PVY41985.1"/>
    </source>
</evidence>
<reference evidence="5 6" key="1">
    <citation type="submission" date="2018-04" db="EMBL/GenBank/DDBJ databases">
        <title>Genomic Encyclopedia of Type Strains, Phase IV (KMG-IV): sequencing the most valuable type-strain genomes for metagenomic binning, comparative biology and taxonomic classification.</title>
        <authorList>
            <person name="Goeker M."/>
        </authorList>
    </citation>
    <scope>NUCLEOTIDE SEQUENCE [LARGE SCALE GENOMIC DNA]</scope>
    <source>
        <strain evidence="5 6">DSM 100231</strain>
    </source>
</reference>
<dbReference type="InterPro" id="IPR044023">
    <property type="entry name" value="Ig_7"/>
</dbReference>
<feature type="region of interest" description="Disordered" evidence="1">
    <location>
        <begin position="1571"/>
        <end position="1596"/>
    </location>
</feature>
<sequence length="2060" mass="224458">MRKRYTLLRHAGALVLLIMLLLSQLSVLAQKGPGKGKAAVLPPGNWSKSARDQVAASSLLMPDPGNGGYTFTITGPTTVCVGSTYTYTATGEVGCSADFWSVSGGTYTQNGNSVTVTWTSTQGSLQAAGGCPSPDGNFYMATGSLSVQANPGPNAYSVTGGGSYCAGGNGVSVKLQGSQSGVRYQLRRNGANVGSPLTGNGGEVNFGSQTAAGTYTVVGSFTTGCAATMTGSVQVAVNPLPPATVQVVGSTTFCNGENVLLQAPVGAGYLYQWLLNGSAISGATGQSLTATGGGSYTVAVTVTSSGCTAVSAAVQVSVTTVDQPINMPTISTNICGPKTITRDQPPSGISWFWQLSATGKDTYPVNSAETFTATRTDTYFIRARNDATNCWGEAVPIRITVVPLPTAPATPSVSSNPCGSKILTRTVSHSSDVTWYWQGQNPDGMNDDPANSGETYIATSSGTHTYYLRGHSNSGDCWGPAVGEQVTVNTPPPAPFVPAASRVGEGAVSMVVQSQVGGYTYQWYSAPSGGAPLHTGNSYTPSLAATTTFYVSSVSQGCESSRSAVTATVYEIPVITVINGSTTLAPGEGVTMASATAYDTYQWLRDGKVLTGKTGRELYVSTPGYYSVRVTMGGGIHQVVSNEIQVQRARDLSDMNYIVENTLREKGVVSAEEADGLPIDPLAQQITYFDGLGKPVQVVQTQASPGWKDVVQPISYDQFGRVEKTYLPYVKGADGTFRPEAITGENEQFLFYSPSASSPGVATSEHPWAIPIYENSPLCRVLKQGAPGTDWQPDGLPVETSPDHSTKLQHRSNTEGEVRLWQVKSMGPASTEYYTEAYYLPSTLSVTEVRDEHNALSIEYKDRQGRVVMKKVQEADQVSGVAEDFMITQYLYDNLGNLRLVIQPEGYREELPSPSLNGRITLSSQFTPEFLERWCFRYEYDGRRRLIEKQVPGSGPTRMVYNRRDEVIFTQDANQATSPQRWSFVKYDALGRPVMTGVVNDDRDRQALQDAAEAVSQQFEAKDNSGVGVGYTLNASSPIGIVLGKDNLQTLTYYDDYNYPQLSGYGFDDAFLAGAGLEELNSQVTGQVTGSLTRVLGAQDVSGEPVWLTAVSFYDDKYRVIQVLGDGFLNGKRVAKWERTGTVYNFVGQPEETLSAYQLPTAGSVPARAHQIHQLLKYDHMGRHTRTEQKIDEHGPEILAENSYNELGQLVAKRLHKKNGAGQEPWEQDFLQKVDYRYNIRGWLTDINGIELDRLPDDPQDDLFSLKLLYQEESALGNSPQYNGNIAGALWKTASGAKVQRGYAYSYDKANRLLGASYRAQGASGLWDEEENHYSVSGITYDANGNIGSMLRYGLTAGDAHERQDPNRAWGEVDKLKYRYEGNRLVNVQDLVTDPGLDTQWAVDFREGIHTSENTVEYRYDDHGNMNFDANKGIDSVIYNYLNLPERVKVDGKGHIRFFYTAAGQKLRKEIYDLNGQLTGSTDYAGPFVFEAGLLQFAHTPEGRALFDGSKPADEQWRYEYHLKDHLGNLRVSFAEPVNSMEGLSMEPMMAYEEEQTFGRVSETRHLDRGRARSGSHAALVGAGHDRPLGPSRRLSVRKGDRVSAEVYGLYEEEVKSSRGLDLATWLLGSATAGVSTMAEPGSGKSKALPYIGAGIALAPQVLQKERGAPVAYLRYIAYDKDSSYVDSGYQLLTRQANRGWEKLELAYTAQQDGFVEVFLANESHEAAWFDDMSVLHVEQMLVQENHYDPWGLNLVGIEKTGTPDHLFQYNGKEKQTELGLGWMDYGARMYDAQIGRWHVVDPMSAKHPYATPYHYTFNNPVRFIDPFGLDTALYKLNGGQLLATKPGNNKKTPVYVVDETADNYNENDPWATARPLTYQVGRTSGGGISGRSFRGNHPLKGRGTKVGAQVYSEDLMDMTDEFNALVEGGISDFLPLASMKGGMFGAKGRAFRNLVTDDAKYDLKSDITSDGTLSYAAKVIGEWSFLNGTLRRYDDYGNISYGIFGVAAGFPNSDLFKGSNLNQTFKNIFGGTSGGFGDEKRDAYMIQTGIYNAQFFLKK</sequence>
<feature type="domain" description="Bacterial toxin 44" evidence="2">
    <location>
        <begin position="1952"/>
        <end position="2051"/>
    </location>
</feature>
<dbReference type="InterPro" id="IPR045619">
    <property type="entry name" value="DUF6443"/>
</dbReference>
<dbReference type="Pfam" id="PF15607">
    <property type="entry name" value="Ntox44"/>
    <property type="match status" value="1"/>
</dbReference>
<evidence type="ECO:0000259" key="3">
    <source>
        <dbReference type="Pfam" id="PF19081"/>
    </source>
</evidence>
<dbReference type="Pfam" id="PF20041">
    <property type="entry name" value="DUF6443"/>
    <property type="match status" value="1"/>
</dbReference>
<dbReference type="InterPro" id="IPR028946">
    <property type="entry name" value="Ntox44"/>
</dbReference>
<dbReference type="Gene3D" id="2.180.10.10">
    <property type="entry name" value="RHS repeat-associated core"/>
    <property type="match status" value="2"/>
</dbReference>
<dbReference type="EMBL" id="QEKI01000004">
    <property type="protein sequence ID" value="PVY41985.1"/>
    <property type="molecule type" value="Genomic_DNA"/>
</dbReference>
<name>A0A2U1AZY9_9BACT</name>
<evidence type="ECO:0000259" key="2">
    <source>
        <dbReference type="Pfam" id="PF15607"/>
    </source>
</evidence>
<keyword evidence="6" id="KW-1185">Reference proteome</keyword>
<evidence type="ECO:0000256" key="1">
    <source>
        <dbReference type="SAM" id="MobiDB-lite"/>
    </source>
</evidence>
<dbReference type="InterPro" id="IPR013783">
    <property type="entry name" value="Ig-like_fold"/>
</dbReference>
<dbReference type="InterPro" id="IPR022385">
    <property type="entry name" value="Rhs_assc_core"/>
</dbReference>
<feature type="domain" description="Ig-like" evidence="3">
    <location>
        <begin position="492"/>
        <end position="569"/>
    </location>
</feature>
<proteinExistence type="predicted"/>